<evidence type="ECO:0000313" key="10">
    <source>
        <dbReference type="Proteomes" id="UP001597525"/>
    </source>
</evidence>
<evidence type="ECO:0000259" key="8">
    <source>
        <dbReference type="Pfam" id="PF08281"/>
    </source>
</evidence>
<evidence type="ECO:0000256" key="5">
    <source>
        <dbReference type="ARBA" id="ARBA00023163"/>
    </source>
</evidence>
<dbReference type="InterPro" id="IPR007627">
    <property type="entry name" value="RNA_pol_sigma70_r2"/>
</dbReference>
<dbReference type="Pfam" id="PF04542">
    <property type="entry name" value="Sigma70_r2"/>
    <property type="match status" value="1"/>
</dbReference>
<dbReference type="PROSITE" id="PS01063">
    <property type="entry name" value="SIGMA70_ECF"/>
    <property type="match status" value="1"/>
</dbReference>
<dbReference type="InterPro" id="IPR039425">
    <property type="entry name" value="RNA_pol_sigma-70-like"/>
</dbReference>
<dbReference type="SUPFAM" id="SSF88946">
    <property type="entry name" value="Sigma2 domain of RNA polymerase sigma factors"/>
    <property type="match status" value="1"/>
</dbReference>
<dbReference type="InterPro" id="IPR013325">
    <property type="entry name" value="RNA_pol_sigma_r2"/>
</dbReference>
<keyword evidence="5 6" id="KW-0804">Transcription</keyword>
<dbReference type="Gene3D" id="1.10.10.10">
    <property type="entry name" value="Winged helix-like DNA-binding domain superfamily/Winged helix DNA-binding domain"/>
    <property type="match status" value="1"/>
</dbReference>
<evidence type="ECO:0000256" key="1">
    <source>
        <dbReference type="ARBA" id="ARBA00010641"/>
    </source>
</evidence>
<proteinExistence type="inferred from homology"/>
<dbReference type="NCBIfam" id="TIGR02937">
    <property type="entry name" value="sigma70-ECF"/>
    <property type="match status" value="1"/>
</dbReference>
<evidence type="ECO:0000259" key="7">
    <source>
        <dbReference type="Pfam" id="PF04542"/>
    </source>
</evidence>
<feature type="domain" description="RNA polymerase sigma-70 region 2" evidence="7">
    <location>
        <begin position="17"/>
        <end position="76"/>
    </location>
</feature>
<evidence type="ECO:0000256" key="2">
    <source>
        <dbReference type="ARBA" id="ARBA00023015"/>
    </source>
</evidence>
<dbReference type="Proteomes" id="UP001597525">
    <property type="component" value="Unassembled WGS sequence"/>
</dbReference>
<evidence type="ECO:0000256" key="3">
    <source>
        <dbReference type="ARBA" id="ARBA00023082"/>
    </source>
</evidence>
<feature type="domain" description="RNA polymerase sigma factor 70 region 4 type 2" evidence="8">
    <location>
        <begin position="110"/>
        <end position="158"/>
    </location>
</feature>
<keyword evidence="10" id="KW-1185">Reference proteome</keyword>
<sequence length="173" mass="20307">MLTLQLNQQIEKSKVYLSKIAHKFTSDPEEAQDLVQETLIRSINHTEGFLNNSKVGSWLYVIMKNVYINQYRKQQKRRQYEHAEISSLLDQGCSEPFTFNQVEDRFAATDIKRAMSALSQENYEIFNMYIEGYKYREIADQYAMPEGTIKTRIFHTKKVLRKSLAAYEISKTA</sequence>
<dbReference type="Pfam" id="PF08281">
    <property type="entry name" value="Sigma70_r4_2"/>
    <property type="match status" value="1"/>
</dbReference>
<organism evidence="9 10">
    <name type="scientific">Sphingobacterium bambusae</name>
    <dbReference type="NCBI Taxonomy" id="662858"/>
    <lineage>
        <taxon>Bacteria</taxon>
        <taxon>Pseudomonadati</taxon>
        <taxon>Bacteroidota</taxon>
        <taxon>Sphingobacteriia</taxon>
        <taxon>Sphingobacteriales</taxon>
        <taxon>Sphingobacteriaceae</taxon>
        <taxon>Sphingobacterium</taxon>
    </lineage>
</organism>
<dbReference type="InterPro" id="IPR013324">
    <property type="entry name" value="RNA_pol_sigma_r3/r4-like"/>
</dbReference>
<protein>
    <recommendedName>
        <fullName evidence="6">RNA polymerase sigma factor</fullName>
    </recommendedName>
</protein>
<dbReference type="SUPFAM" id="SSF88659">
    <property type="entry name" value="Sigma3 and sigma4 domains of RNA polymerase sigma factors"/>
    <property type="match status" value="1"/>
</dbReference>
<dbReference type="InterPro" id="IPR013249">
    <property type="entry name" value="RNA_pol_sigma70_r4_t2"/>
</dbReference>
<keyword evidence="4 6" id="KW-0238">DNA-binding</keyword>
<dbReference type="PANTHER" id="PTHR43133:SF25">
    <property type="entry name" value="RNA POLYMERASE SIGMA FACTOR RFAY-RELATED"/>
    <property type="match status" value="1"/>
</dbReference>
<dbReference type="InterPro" id="IPR014284">
    <property type="entry name" value="RNA_pol_sigma-70_dom"/>
</dbReference>
<dbReference type="EMBL" id="JBHUPB010000013">
    <property type="protein sequence ID" value="MFD2969531.1"/>
    <property type="molecule type" value="Genomic_DNA"/>
</dbReference>
<evidence type="ECO:0000256" key="4">
    <source>
        <dbReference type="ARBA" id="ARBA00023125"/>
    </source>
</evidence>
<dbReference type="InterPro" id="IPR036388">
    <property type="entry name" value="WH-like_DNA-bd_sf"/>
</dbReference>
<evidence type="ECO:0000256" key="6">
    <source>
        <dbReference type="RuleBase" id="RU000716"/>
    </source>
</evidence>
<name>A0ABW6BJ80_9SPHI</name>
<comment type="similarity">
    <text evidence="1 6">Belongs to the sigma-70 factor family. ECF subfamily.</text>
</comment>
<evidence type="ECO:0000313" key="9">
    <source>
        <dbReference type="EMBL" id="MFD2969531.1"/>
    </source>
</evidence>
<dbReference type="RefSeq" id="WP_320184381.1">
    <property type="nucleotide sequence ID" value="NZ_CP138332.1"/>
</dbReference>
<gene>
    <name evidence="9" type="ORF">ACFS7Y_19205</name>
</gene>
<dbReference type="PANTHER" id="PTHR43133">
    <property type="entry name" value="RNA POLYMERASE ECF-TYPE SIGMA FACTO"/>
    <property type="match status" value="1"/>
</dbReference>
<keyword evidence="3 6" id="KW-0731">Sigma factor</keyword>
<keyword evidence="2 6" id="KW-0805">Transcription regulation</keyword>
<comment type="caution">
    <text evidence="9">The sequence shown here is derived from an EMBL/GenBank/DDBJ whole genome shotgun (WGS) entry which is preliminary data.</text>
</comment>
<reference evidence="10" key="1">
    <citation type="journal article" date="2019" name="Int. J. Syst. Evol. Microbiol.">
        <title>The Global Catalogue of Microorganisms (GCM) 10K type strain sequencing project: providing services to taxonomists for standard genome sequencing and annotation.</title>
        <authorList>
            <consortium name="The Broad Institute Genomics Platform"/>
            <consortium name="The Broad Institute Genome Sequencing Center for Infectious Disease"/>
            <person name="Wu L."/>
            <person name="Ma J."/>
        </authorList>
    </citation>
    <scope>NUCLEOTIDE SEQUENCE [LARGE SCALE GENOMIC DNA]</scope>
    <source>
        <strain evidence="10">KCTC 22814</strain>
    </source>
</reference>
<accession>A0ABW6BJ80</accession>
<dbReference type="InterPro" id="IPR000838">
    <property type="entry name" value="RNA_pol_sigma70_ECF_CS"/>
</dbReference>
<dbReference type="Gene3D" id="1.10.1740.10">
    <property type="match status" value="1"/>
</dbReference>